<keyword evidence="2 6" id="KW-0032">Aminotransferase</keyword>
<dbReference type="SUPFAM" id="SSF53383">
    <property type="entry name" value="PLP-dependent transferases"/>
    <property type="match status" value="1"/>
</dbReference>
<reference evidence="6 7" key="1">
    <citation type="journal article" date="2019" name="Int. J. Syst. Evol. Microbiol.">
        <title>The Global Catalogue of Microorganisms (GCM) 10K type strain sequencing project: providing services to taxonomists for standard genome sequencing and annotation.</title>
        <authorList>
            <consortium name="The Broad Institute Genomics Platform"/>
            <consortium name="The Broad Institute Genome Sequencing Center for Infectious Disease"/>
            <person name="Wu L."/>
            <person name="Ma J."/>
        </authorList>
    </citation>
    <scope>NUCLEOTIDE SEQUENCE [LARGE SCALE GENOMIC DNA]</scope>
    <source>
        <strain evidence="6 7">JCM 12398</strain>
    </source>
</reference>
<dbReference type="Gene3D" id="3.90.1150.10">
    <property type="entry name" value="Aspartate Aminotransferase, domain 1"/>
    <property type="match status" value="1"/>
</dbReference>
<proteinExistence type="predicted"/>
<name>A0ABN1YRK7_9MICO</name>
<dbReference type="Proteomes" id="UP001501266">
    <property type="component" value="Unassembled WGS sequence"/>
</dbReference>
<evidence type="ECO:0000259" key="5">
    <source>
        <dbReference type="Pfam" id="PF00155"/>
    </source>
</evidence>
<organism evidence="6 7">
    <name type="scientific">Agrococcus citreus</name>
    <dbReference type="NCBI Taxonomy" id="84643"/>
    <lineage>
        <taxon>Bacteria</taxon>
        <taxon>Bacillati</taxon>
        <taxon>Actinomycetota</taxon>
        <taxon>Actinomycetes</taxon>
        <taxon>Micrococcales</taxon>
        <taxon>Microbacteriaceae</taxon>
        <taxon>Agrococcus</taxon>
    </lineage>
</organism>
<dbReference type="PANTHER" id="PTHR42790:SF19">
    <property type="entry name" value="KYNURENINE_ALPHA-AMINOADIPATE AMINOTRANSFERASE, MITOCHONDRIAL"/>
    <property type="match status" value="1"/>
</dbReference>
<keyword evidence="3" id="KW-0808">Transferase</keyword>
<dbReference type="InterPro" id="IPR050859">
    <property type="entry name" value="Class-I_PLP-dep_aminotransf"/>
</dbReference>
<dbReference type="GO" id="GO:0008483">
    <property type="term" value="F:transaminase activity"/>
    <property type="evidence" value="ECO:0007669"/>
    <property type="project" value="UniProtKB-KW"/>
</dbReference>
<evidence type="ECO:0000256" key="1">
    <source>
        <dbReference type="ARBA" id="ARBA00001933"/>
    </source>
</evidence>
<accession>A0ABN1YRK7</accession>
<gene>
    <name evidence="6" type="ORF">GCM10009640_10250</name>
</gene>
<keyword evidence="7" id="KW-1185">Reference proteome</keyword>
<protein>
    <submittedName>
        <fullName evidence="6">PLP-dependent aminotransferase family protein</fullName>
    </submittedName>
</protein>
<dbReference type="InterPro" id="IPR004839">
    <property type="entry name" value="Aminotransferase_I/II_large"/>
</dbReference>
<dbReference type="InterPro" id="IPR015421">
    <property type="entry name" value="PyrdxlP-dep_Trfase_major"/>
</dbReference>
<evidence type="ECO:0000313" key="7">
    <source>
        <dbReference type="Proteomes" id="UP001501266"/>
    </source>
</evidence>
<dbReference type="Pfam" id="PF00155">
    <property type="entry name" value="Aminotran_1_2"/>
    <property type="match status" value="1"/>
</dbReference>
<comment type="cofactor">
    <cofactor evidence="1">
        <name>pyridoxal 5'-phosphate</name>
        <dbReference type="ChEBI" id="CHEBI:597326"/>
    </cofactor>
</comment>
<dbReference type="InterPro" id="IPR015422">
    <property type="entry name" value="PyrdxlP-dep_Trfase_small"/>
</dbReference>
<sequence length="326" mass="35875">MPAPGIPALRAWIAEREGVDAERVIVTTGGAHGLALAVLGLLDAGDEIVVDDPVYPLFLRTLDLVGAHPVPVRVGAGGIDVDELERRLDAGLRPKALFTVPTFQNPSGGTLSDEHARRLAGLAERFGFMLILDDPYREAGFEPGAIDVRSRLLDSERVVAVNTFSKTLGPALRVGWIVVPTALAERFVRLRNRLDGLTSGTLQELVLRIVQRPEYSEALAAAGVGYGRKARALQQALEARFGDEIEITEPSGGFFLWARLLGEADFERFHELAQDEGVFFQRGEWFAVDDDAHLRGTLRLSFSEQPVEALVEGVDRLHRAWRRLRD</sequence>
<evidence type="ECO:0000313" key="6">
    <source>
        <dbReference type="EMBL" id="GAA1420636.1"/>
    </source>
</evidence>
<dbReference type="PANTHER" id="PTHR42790">
    <property type="entry name" value="AMINOTRANSFERASE"/>
    <property type="match status" value="1"/>
</dbReference>
<dbReference type="Gene3D" id="3.40.640.10">
    <property type="entry name" value="Type I PLP-dependent aspartate aminotransferase-like (Major domain)"/>
    <property type="match status" value="1"/>
</dbReference>
<evidence type="ECO:0000256" key="2">
    <source>
        <dbReference type="ARBA" id="ARBA00022576"/>
    </source>
</evidence>
<evidence type="ECO:0000256" key="4">
    <source>
        <dbReference type="ARBA" id="ARBA00022898"/>
    </source>
</evidence>
<keyword evidence="4" id="KW-0663">Pyridoxal phosphate</keyword>
<comment type="caution">
    <text evidence="6">The sequence shown here is derived from an EMBL/GenBank/DDBJ whole genome shotgun (WGS) entry which is preliminary data.</text>
</comment>
<evidence type="ECO:0000256" key="3">
    <source>
        <dbReference type="ARBA" id="ARBA00022679"/>
    </source>
</evidence>
<feature type="domain" description="Aminotransferase class I/classII large" evidence="5">
    <location>
        <begin position="3"/>
        <end position="312"/>
    </location>
</feature>
<dbReference type="EMBL" id="BAAAKK010000002">
    <property type="protein sequence ID" value="GAA1420636.1"/>
    <property type="molecule type" value="Genomic_DNA"/>
</dbReference>
<dbReference type="InterPro" id="IPR015424">
    <property type="entry name" value="PyrdxlP-dep_Trfase"/>
</dbReference>
<dbReference type="CDD" id="cd00609">
    <property type="entry name" value="AAT_like"/>
    <property type="match status" value="1"/>
</dbReference>